<dbReference type="EMBL" id="JAWDID010000082">
    <property type="protein sequence ID" value="MDU0343714.1"/>
    <property type="molecule type" value="Genomic_DNA"/>
</dbReference>
<protein>
    <recommendedName>
        <fullName evidence="4">DUF4189 domain-containing protein</fullName>
    </recommendedName>
</protein>
<sequence length="57" mass="6318">MKYDAAPGPKGFAKGRTKSCGYSAKTTPTIEHAQLRALQICRQQRGDDCQVVDARRH</sequence>
<organism evidence="2 3">
    <name type="scientific">Bosea rubneri</name>
    <dbReference type="NCBI Taxonomy" id="3075434"/>
    <lineage>
        <taxon>Bacteria</taxon>
        <taxon>Pseudomonadati</taxon>
        <taxon>Pseudomonadota</taxon>
        <taxon>Alphaproteobacteria</taxon>
        <taxon>Hyphomicrobiales</taxon>
        <taxon>Boseaceae</taxon>
        <taxon>Bosea</taxon>
    </lineage>
</organism>
<feature type="region of interest" description="Disordered" evidence="1">
    <location>
        <begin position="1"/>
        <end position="23"/>
    </location>
</feature>
<reference evidence="2 3" key="1">
    <citation type="submission" date="2023-09" db="EMBL/GenBank/DDBJ databases">
        <title>Whole genome shotgun sequencing (WGS) of Bosea sp. ZW T0_25, isolated from stored onions (Allium cepa).</title>
        <authorList>
            <person name="Stoll D.A."/>
            <person name="Huch M."/>
        </authorList>
    </citation>
    <scope>NUCLEOTIDE SEQUENCE [LARGE SCALE GENOMIC DNA]</scope>
    <source>
        <strain evidence="2 3">ZW T0_25</strain>
    </source>
</reference>
<comment type="caution">
    <text evidence="2">The sequence shown here is derived from an EMBL/GenBank/DDBJ whole genome shotgun (WGS) entry which is preliminary data.</text>
</comment>
<dbReference type="Proteomes" id="UP001254257">
    <property type="component" value="Unassembled WGS sequence"/>
</dbReference>
<dbReference type="RefSeq" id="WP_316021413.1">
    <property type="nucleotide sequence ID" value="NZ_JAWDID010000082.1"/>
</dbReference>
<gene>
    <name evidence="2" type="ORF">RKE40_27840</name>
</gene>
<evidence type="ECO:0000256" key="1">
    <source>
        <dbReference type="SAM" id="MobiDB-lite"/>
    </source>
</evidence>
<proteinExistence type="predicted"/>
<evidence type="ECO:0000313" key="3">
    <source>
        <dbReference type="Proteomes" id="UP001254257"/>
    </source>
</evidence>
<name>A0ABU3SG66_9HYPH</name>
<evidence type="ECO:0000313" key="2">
    <source>
        <dbReference type="EMBL" id="MDU0343714.1"/>
    </source>
</evidence>
<keyword evidence="3" id="KW-1185">Reference proteome</keyword>
<evidence type="ECO:0008006" key="4">
    <source>
        <dbReference type="Google" id="ProtNLM"/>
    </source>
</evidence>
<accession>A0ABU3SG66</accession>